<evidence type="ECO:0000313" key="1">
    <source>
        <dbReference type="EMBL" id="QKJ21017.1"/>
    </source>
</evidence>
<dbReference type="AlphaFoldDB" id="A0A7D4QEK4"/>
<protein>
    <submittedName>
        <fullName evidence="1">Uncharacterized protein</fullName>
    </submittedName>
</protein>
<organism evidence="1 2">
    <name type="scientific">Microbacterium hominis</name>
    <dbReference type="NCBI Taxonomy" id="162426"/>
    <lineage>
        <taxon>Bacteria</taxon>
        <taxon>Bacillati</taxon>
        <taxon>Actinomycetota</taxon>
        <taxon>Actinomycetes</taxon>
        <taxon>Micrococcales</taxon>
        <taxon>Microbacteriaceae</taxon>
        <taxon>Microbacterium</taxon>
    </lineage>
</organism>
<proteinExistence type="predicted"/>
<reference evidence="1 2" key="1">
    <citation type="submission" date="2020-05" db="EMBL/GenBank/DDBJ databases">
        <title>Strain PA2F3 complete genome.</title>
        <authorList>
            <person name="Kim Y.-S."/>
            <person name="Kim S.-J."/>
            <person name="Jung H.-k."/>
            <person name="Kim S.-E."/>
            <person name="Kim K.-H."/>
        </authorList>
    </citation>
    <scope>NUCLEOTIDE SEQUENCE [LARGE SCALE GENOMIC DNA]</scope>
    <source>
        <strain evidence="1 2">PA2F3</strain>
    </source>
</reference>
<dbReference type="Proteomes" id="UP000502498">
    <property type="component" value="Chromosome"/>
</dbReference>
<gene>
    <name evidence="1" type="ORF">HQM25_01245</name>
</gene>
<name>A0A7D4QEK4_9MICO</name>
<sequence>MPVTAALAASTLLAGCAGIGTPPFVESRSCASWAALETHEERLAESDAVIVADTITPDGTAEVMGFDANAYRVTVAAVEKGPLEVGETVRVASTADNCAARPYGDGDPLLGDPPLRLYLTDVDGSWRTLTPFDGVAPAD</sequence>
<dbReference type="EMBL" id="CP054038">
    <property type="protein sequence ID" value="QKJ21017.1"/>
    <property type="molecule type" value="Genomic_DNA"/>
</dbReference>
<evidence type="ECO:0000313" key="2">
    <source>
        <dbReference type="Proteomes" id="UP000502498"/>
    </source>
</evidence>
<accession>A0A7D4QEK4</accession>